<gene>
    <name evidence="2" type="ORF">CAB88_00455</name>
</gene>
<sequence>MMKNTWRELREMDRNVWIRFIGETLNGIAMMMLMPFLHYI</sequence>
<evidence type="ECO:0000313" key="2">
    <source>
        <dbReference type="EMBL" id="ARP55692.1"/>
    </source>
</evidence>
<reference evidence="2 3" key="1">
    <citation type="submission" date="2017-04" db="EMBL/GenBank/DDBJ databases">
        <title>Complete Genome Sequence of Bacillus thuringiensis type Strain ATCC 10792.</title>
        <authorList>
            <person name="Oh D.-H."/>
            <person name="Park B.-J."/>
            <person name="Shuai W."/>
            <person name="Chelliah R."/>
        </authorList>
    </citation>
    <scope>NUCLEOTIDE SEQUENCE [LARGE SCALE GENOMIC DNA]</scope>
    <source>
        <strain evidence="2 3">ATCC 10792</strain>
    </source>
</reference>
<keyword evidence="1" id="KW-1133">Transmembrane helix</keyword>
<feature type="transmembrane region" description="Helical" evidence="1">
    <location>
        <begin position="20"/>
        <end position="39"/>
    </location>
</feature>
<keyword evidence="1" id="KW-0472">Membrane</keyword>
<dbReference type="Proteomes" id="UP000194143">
    <property type="component" value="Chromosome"/>
</dbReference>
<name>A0A1W6WGN7_BACTU</name>
<dbReference type="AlphaFoldDB" id="A0A1W6WGN7"/>
<proteinExistence type="predicted"/>
<evidence type="ECO:0000313" key="3">
    <source>
        <dbReference type="Proteomes" id="UP000194143"/>
    </source>
</evidence>
<dbReference type="EMBL" id="CP021061">
    <property type="protein sequence ID" value="ARP55692.1"/>
    <property type="molecule type" value="Genomic_DNA"/>
</dbReference>
<organism evidence="2 3">
    <name type="scientific">Bacillus thuringiensis</name>
    <dbReference type="NCBI Taxonomy" id="1428"/>
    <lineage>
        <taxon>Bacteria</taxon>
        <taxon>Bacillati</taxon>
        <taxon>Bacillota</taxon>
        <taxon>Bacilli</taxon>
        <taxon>Bacillales</taxon>
        <taxon>Bacillaceae</taxon>
        <taxon>Bacillus</taxon>
        <taxon>Bacillus cereus group</taxon>
    </lineage>
</organism>
<keyword evidence="3" id="KW-1185">Reference proteome</keyword>
<keyword evidence="1" id="KW-0812">Transmembrane</keyword>
<accession>A0A1W6WGN7</accession>
<evidence type="ECO:0000256" key="1">
    <source>
        <dbReference type="SAM" id="Phobius"/>
    </source>
</evidence>
<protein>
    <submittedName>
        <fullName evidence="2">MFS transporter</fullName>
    </submittedName>
</protein>